<protein>
    <recommendedName>
        <fullName evidence="3">Pectate lyase superfamily protein domain-containing protein</fullName>
    </recommendedName>
</protein>
<keyword evidence="2" id="KW-1185">Reference proteome</keyword>
<evidence type="ECO:0000313" key="2">
    <source>
        <dbReference type="Proteomes" id="UP000541426"/>
    </source>
</evidence>
<dbReference type="Gene3D" id="2.160.20.10">
    <property type="entry name" value="Single-stranded right-handed beta-helix, Pectin lyase-like"/>
    <property type="match status" value="1"/>
</dbReference>
<dbReference type="InterPro" id="IPR011050">
    <property type="entry name" value="Pectin_lyase_fold/virulence"/>
</dbReference>
<name>A0A7W6GUR6_9RHOB</name>
<dbReference type="SUPFAM" id="SSF51126">
    <property type="entry name" value="Pectin lyase-like"/>
    <property type="match status" value="1"/>
</dbReference>
<dbReference type="InterPro" id="IPR012334">
    <property type="entry name" value="Pectin_lyas_fold"/>
</dbReference>
<dbReference type="EMBL" id="JACIEJ010000024">
    <property type="protein sequence ID" value="MBB3988460.1"/>
    <property type="molecule type" value="Genomic_DNA"/>
</dbReference>
<accession>A0A7W6GUR6</accession>
<evidence type="ECO:0008006" key="3">
    <source>
        <dbReference type="Google" id="ProtNLM"/>
    </source>
</evidence>
<gene>
    <name evidence="1" type="ORF">GGQ68_004817</name>
</gene>
<reference evidence="1 2" key="1">
    <citation type="submission" date="2020-08" db="EMBL/GenBank/DDBJ databases">
        <title>Genomic Encyclopedia of Type Strains, Phase IV (KMG-IV): sequencing the most valuable type-strain genomes for metagenomic binning, comparative biology and taxonomic classification.</title>
        <authorList>
            <person name="Goeker M."/>
        </authorList>
    </citation>
    <scope>NUCLEOTIDE SEQUENCE [LARGE SCALE GENOMIC DNA]</scope>
    <source>
        <strain evidence="1 2">DSM 102235</strain>
    </source>
</reference>
<sequence>MGFLNLASIQAKDGLNSPIKKVELEVFIAGTDHHARLFRDSNLTDSIANPQRSDATGTFRSCYTFDGVYRLVMYSPEGEFLQSYDGIKVISDEEVEDVHVFNSVQELLSDTTLSYDIPAGANRAEAGRTVRLTYAPFIFYVSNPGPSVPPEGELGEAGNINRQTYAPFIYEIAAPDATDQHLTTAGGVKLYVYPINGFYDGRAFGARHDGISDDAPAYAAAFAAAESSALVEGVIGVFVAQGVSLWNSPVSAQLSGNHFAVRGTGRRSSVIKAGPGMAGGAMLTIGQEQGIFSRHEIEGIGFNMNYTAATALDMTFCRYSDVHHCDFYKPTTGSICMRMGRWVNRFWMNQLNGRKSGGGQAGMPLLIHSETINDMQIWGNSISNFMEPLTCEGNPHDLKIWKNTFDFMIKAAIFLKSGGRNVTVNGNYFEQCGTADAEGVPIAAQSGGTAPYSAVIVGSHDGTSSNTLIENLVVEKNQFANCHADRLGLFSGLRGLVWKSNHALRNYTYPYAVSFVEACVGQSVQFLTQVRIDQTNYNAQFAQLVQFGGSNPENDHNGMQIIERRDDVRPLTHAVRDLVPSDLTKWTLTAGSVTQSGTFEAVRPVYALTGDADMRIDIPLDAKSGWKRRYIRCNALNKGTTAVSNGVVFDVLIDRGAGMTTLASSSRSSGSSWGSSGRNMTLYIPEDTITVRFRLRQINASDTAYVTALSVDSASTDLRW</sequence>
<dbReference type="Proteomes" id="UP000541426">
    <property type="component" value="Unassembled WGS sequence"/>
</dbReference>
<organism evidence="1 2">
    <name type="scientific">Sagittula marina</name>
    <dbReference type="NCBI Taxonomy" id="943940"/>
    <lineage>
        <taxon>Bacteria</taxon>
        <taxon>Pseudomonadati</taxon>
        <taxon>Pseudomonadota</taxon>
        <taxon>Alphaproteobacteria</taxon>
        <taxon>Rhodobacterales</taxon>
        <taxon>Roseobacteraceae</taxon>
        <taxon>Sagittula</taxon>
    </lineage>
</organism>
<proteinExistence type="predicted"/>
<comment type="caution">
    <text evidence="1">The sequence shown here is derived from an EMBL/GenBank/DDBJ whole genome shotgun (WGS) entry which is preliminary data.</text>
</comment>
<dbReference type="AlphaFoldDB" id="A0A7W6GUR6"/>
<dbReference type="RefSeq" id="WP_183970311.1">
    <property type="nucleotide sequence ID" value="NZ_BAABBZ010000049.1"/>
</dbReference>
<evidence type="ECO:0000313" key="1">
    <source>
        <dbReference type="EMBL" id="MBB3988460.1"/>
    </source>
</evidence>